<name>A0A5M3YUR7_ASPTE</name>
<dbReference type="OrthoDB" id="4491670at2759"/>
<evidence type="ECO:0000313" key="2">
    <source>
        <dbReference type="Proteomes" id="UP000452235"/>
    </source>
</evidence>
<dbReference type="Proteomes" id="UP000452235">
    <property type="component" value="Unassembled WGS sequence"/>
</dbReference>
<reference evidence="1 2" key="1">
    <citation type="submission" date="2020-01" db="EMBL/GenBank/DDBJ databases">
        <title>Aspergillus terreus IFO 6365 whole genome shotgun sequence.</title>
        <authorList>
            <person name="Kanamasa S."/>
            <person name="Takahashi H."/>
        </authorList>
    </citation>
    <scope>NUCLEOTIDE SEQUENCE [LARGE SCALE GENOMIC DNA]</scope>
    <source>
        <strain evidence="1 2">IFO 6365</strain>
    </source>
</reference>
<protein>
    <submittedName>
        <fullName evidence="1">Uncharacterized protein</fullName>
    </submittedName>
</protein>
<gene>
    <name evidence="1" type="ORF">ATEIFO6365_0003017700</name>
</gene>
<keyword evidence="2" id="KW-1185">Reference proteome</keyword>
<accession>A0A5M3YUR7</accession>
<dbReference type="PANTHER" id="PTHR34502:SF4">
    <property type="entry name" value="DUF6594 DOMAIN-CONTAINING PROTEIN"/>
    <property type="match status" value="1"/>
</dbReference>
<dbReference type="Pfam" id="PF20237">
    <property type="entry name" value="DUF6594"/>
    <property type="match status" value="1"/>
</dbReference>
<sequence>MNGSADSSDRRSAYASGRKEGFADVARWIALDPDNETFIYRKFDELAAQNLLYLQAEILVLEKELNKLDVNDANSDDMDLRDAIRTWETLTQRYDANDEKARSRMDLVIRIREKLKEYHEALLLQSEIAKLNRPNQRVLDTYTQWFKKPYPALGGQAKTFLDAPQDLFADILQEELSRDGLHRIGRFNERSISIAVAVISIIVAAVLLVGCITALYFITNDTAKLGMIAAFTATFALSVGLMTNARRAEIFAATAAYAAVLVVFVGGNINSQNAATA</sequence>
<dbReference type="VEuPathDB" id="FungiDB:ATEG_00172"/>
<dbReference type="EMBL" id="BLJY01000003">
    <property type="protein sequence ID" value="GFF14124.1"/>
    <property type="molecule type" value="Genomic_DNA"/>
</dbReference>
<proteinExistence type="predicted"/>
<dbReference type="InterPro" id="IPR046529">
    <property type="entry name" value="DUF6594"/>
</dbReference>
<dbReference type="PANTHER" id="PTHR34502">
    <property type="entry name" value="DUF6594 DOMAIN-CONTAINING PROTEIN-RELATED"/>
    <property type="match status" value="1"/>
</dbReference>
<evidence type="ECO:0000313" key="1">
    <source>
        <dbReference type="EMBL" id="GFF14124.1"/>
    </source>
</evidence>
<comment type="caution">
    <text evidence="1">The sequence shown here is derived from an EMBL/GenBank/DDBJ whole genome shotgun (WGS) entry which is preliminary data.</text>
</comment>
<organism evidence="1 2">
    <name type="scientific">Aspergillus terreus</name>
    <dbReference type="NCBI Taxonomy" id="33178"/>
    <lineage>
        <taxon>Eukaryota</taxon>
        <taxon>Fungi</taxon>
        <taxon>Dikarya</taxon>
        <taxon>Ascomycota</taxon>
        <taxon>Pezizomycotina</taxon>
        <taxon>Eurotiomycetes</taxon>
        <taxon>Eurotiomycetidae</taxon>
        <taxon>Eurotiales</taxon>
        <taxon>Aspergillaceae</taxon>
        <taxon>Aspergillus</taxon>
        <taxon>Aspergillus subgen. Circumdati</taxon>
    </lineage>
</organism>
<dbReference type="AlphaFoldDB" id="A0A5M3YUR7"/>